<reference evidence="22" key="2">
    <citation type="submission" date="2025-09" db="UniProtKB">
        <authorList>
            <consortium name="Ensembl"/>
        </authorList>
    </citation>
    <scope>IDENTIFICATION</scope>
</reference>
<feature type="binding site" evidence="16">
    <location>
        <position position="426"/>
    </location>
    <ligand>
        <name>ATP</name>
        <dbReference type="ChEBI" id="CHEBI:30616"/>
    </ligand>
</feature>
<dbReference type="EC" id="7.6.2.1" evidence="18"/>
<dbReference type="SUPFAM" id="SSF56784">
    <property type="entry name" value="HAD-like"/>
    <property type="match status" value="1"/>
</dbReference>
<dbReference type="InterPro" id="IPR008250">
    <property type="entry name" value="ATPase_P-typ_transduc_dom_A_sf"/>
</dbReference>
<feature type="region of interest" description="Disordered" evidence="19">
    <location>
        <begin position="472"/>
        <end position="513"/>
    </location>
</feature>
<feature type="transmembrane region" description="Helical" evidence="18">
    <location>
        <begin position="1115"/>
        <end position="1138"/>
    </location>
</feature>
<dbReference type="InterPro" id="IPR032630">
    <property type="entry name" value="P_typ_ATPase_c"/>
</dbReference>
<feature type="binding site" evidence="17">
    <location>
        <position position="975"/>
    </location>
    <ligand>
        <name>Mg(2+)</name>
        <dbReference type="ChEBI" id="CHEBI:18420"/>
    </ligand>
</feature>
<feature type="transmembrane region" description="Helical" evidence="18">
    <location>
        <begin position="309"/>
        <end position="334"/>
    </location>
</feature>
<evidence type="ECO:0000256" key="19">
    <source>
        <dbReference type="SAM" id="MobiDB-lite"/>
    </source>
</evidence>
<dbReference type="GO" id="GO:0016887">
    <property type="term" value="F:ATP hydrolysis activity"/>
    <property type="evidence" value="ECO:0007669"/>
    <property type="project" value="InterPro"/>
</dbReference>
<dbReference type="FunFam" id="3.40.50.1000:FF:000001">
    <property type="entry name" value="Phospholipid-transporting ATPase IC"/>
    <property type="match status" value="1"/>
</dbReference>
<dbReference type="Ensembl" id="ENSNMLT00000021706.1">
    <property type="protein sequence ID" value="ENSNMLP00000019317.1"/>
    <property type="gene ID" value="ENSNMLG00000012463.1"/>
</dbReference>
<evidence type="ECO:0000256" key="1">
    <source>
        <dbReference type="ARBA" id="ARBA00001946"/>
    </source>
</evidence>
<evidence type="ECO:0000256" key="2">
    <source>
        <dbReference type="ARBA" id="ARBA00004477"/>
    </source>
</evidence>
<dbReference type="GO" id="GO:0045332">
    <property type="term" value="P:phospholipid translocation"/>
    <property type="evidence" value="ECO:0007669"/>
    <property type="project" value="TreeGrafter"/>
</dbReference>
<feature type="transmembrane region" description="Helical" evidence="18">
    <location>
        <begin position="109"/>
        <end position="127"/>
    </location>
</feature>
<evidence type="ECO:0000256" key="13">
    <source>
        <dbReference type="ARBA" id="ARBA00034036"/>
    </source>
</evidence>
<evidence type="ECO:0000256" key="14">
    <source>
        <dbReference type="ARBA" id="ARBA00050913"/>
    </source>
</evidence>
<reference evidence="22" key="1">
    <citation type="submission" date="2025-08" db="UniProtKB">
        <authorList>
            <consortium name="Ensembl"/>
        </authorList>
    </citation>
    <scope>IDENTIFICATION</scope>
</reference>
<dbReference type="GO" id="GO:0005789">
    <property type="term" value="C:endoplasmic reticulum membrane"/>
    <property type="evidence" value="ECO:0007669"/>
    <property type="project" value="UniProtKB-SubCell"/>
</dbReference>
<feature type="binding site" evidence="16">
    <location>
        <position position="955"/>
    </location>
    <ligand>
        <name>ATP</name>
        <dbReference type="ChEBI" id="CHEBI:30616"/>
    </ligand>
</feature>
<evidence type="ECO:0000259" key="21">
    <source>
        <dbReference type="Pfam" id="PF16212"/>
    </source>
</evidence>
<feature type="compositionally biased region" description="Polar residues" evidence="19">
    <location>
        <begin position="484"/>
        <end position="498"/>
    </location>
</feature>
<evidence type="ECO:0000256" key="11">
    <source>
        <dbReference type="ARBA" id="ARBA00022989"/>
    </source>
</evidence>
<dbReference type="GO" id="GO:1990531">
    <property type="term" value="C:phospholipid-translocating ATPase complex"/>
    <property type="evidence" value="ECO:0007669"/>
    <property type="project" value="UniProtKB-ARBA"/>
</dbReference>
<feature type="binding site" evidence="17">
    <location>
        <position position="979"/>
    </location>
    <ligand>
        <name>Mg(2+)</name>
        <dbReference type="ChEBI" id="CHEBI:18420"/>
    </ligand>
</feature>
<dbReference type="InterPro" id="IPR018303">
    <property type="entry name" value="ATPase_P-typ_P_site"/>
</dbReference>
<dbReference type="Gene3D" id="2.70.150.10">
    <property type="entry name" value="Calcium-transporting ATPase, cytoplasmic transduction domain A"/>
    <property type="match status" value="1"/>
</dbReference>
<keyword evidence="6 16" id="KW-0547">Nucleotide-binding</keyword>
<keyword evidence="23" id="KW-1185">Reference proteome</keyword>
<evidence type="ECO:0000256" key="16">
    <source>
        <dbReference type="PIRSR" id="PIRSR606539-2"/>
    </source>
</evidence>
<feature type="compositionally biased region" description="Basic residues" evidence="19">
    <location>
        <begin position="20"/>
        <end position="32"/>
    </location>
</feature>
<protein>
    <recommendedName>
        <fullName evidence="18">Phospholipid-transporting ATPase</fullName>
        <ecNumber evidence="18">7.6.2.1</ecNumber>
    </recommendedName>
</protein>
<feature type="binding site" evidence="16">
    <location>
        <position position="979"/>
    </location>
    <ligand>
        <name>ATP</name>
        <dbReference type="ChEBI" id="CHEBI:30616"/>
    </ligand>
</feature>
<keyword evidence="11 18" id="KW-1133">Transmembrane helix</keyword>
<keyword evidence="9 17" id="KW-0460">Magnesium</keyword>
<dbReference type="NCBIfam" id="TIGR01494">
    <property type="entry name" value="ATPase_P-type"/>
    <property type="match status" value="1"/>
</dbReference>
<comment type="cofactor">
    <cofactor evidence="1 17">
        <name>Mg(2+)</name>
        <dbReference type="ChEBI" id="CHEBI:18420"/>
    </cofactor>
</comment>
<evidence type="ECO:0000256" key="12">
    <source>
        <dbReference type="ARBA" id="ARBA00023136"/>
    </source>
</evidence>
<dbReference type="FunFam" id="3.40.50.1000:FF:000023">
    <property type="entry name" value="Phospholipid-transporting ATPase"/>
    <property type="match status" value="1"/>
</dbReference>
<feature type="transmembrane region" description="Helical" evidence="18">
    <location>
        <begin position="85"/>
        <end position="103"/>
    </location>
</feature>
<dbReference type="InterPro" id="IPR001757">
    <property type="entry name" value="P_typ_ATPase"/>
</dbReference>
<feature type="binding site" evidence="16">
    <location>
        <position position="711"/>
    </location>
    <ligand>
        <name>ATP</name>
        <dbReference type="ChEBI" id="CHEBI:30616"/>
    </ligand>
</feature>
<feature type="binding site" evidence="17">
    <location>
        <position position="428"/>
    </location>
    <ligand>
        <name>Mg(2+)</name>
        <dbReference type="ChEBI" id="CHEBI:18420"/>
    </ligand>
</feature>
<feature type="region of interest" description="Disordered" evidence="19">
    <location>
        <begin position="1261"/>
        <end position="1289"/>
    </location>
</feature>
<dbReference type="PANTHER" id="PTHR24092:SF81">
    <property type="entry name" value="PHOSPHOLIPID-TRANSPORTING ATPASE VA"/>
    <property type="match status" value="1"/>
</dbReference>
<dbReference type="GO" id="GO:0140351">
    <property type="term" value="F:glycosylceramide flippase activity"/>
    <property type="evidence" value="ECO:0007669"/>
    <property type="project" value="UniProtKB-ARBA"/>
</dbReference>
<keyword evidence="5 17" id="KW-0479">Metal-binding</keyword>
<evidence type="ECO:0000256" key="10">
    <source>
        <dbReference type="ARBA" id="ARBA00022967"/>
    </source>
</evidence>
<evidence type="ECO:0000256" key="5">
    <source>
        <dbReference type="ARBA" id="ARBA00022723"/>
    </source>
</evidence>
<evidence type="ECO:0000256" key="15">
    <source>
        <dbReference type="PIRSR" id="PIRSR606539-1"/>
    </source>
</evidence>
<dbReference type="CDD" id="cd02073">
    <property type="entry name" value="P-type_ATPase_APLT_Dnf-like"/>
    <property type="match status" value="1"/>
</dbReference>
<evidence type="ECO:0000256" key="3">
    <source>
        <dbReference type="ARBA" id="ARBA00008109"/>
    </source>
</evidence>
<dbReference type="GO" id="GO:0005524">
    <property type="term" value="F:ATP binding"/>
    <property type="evidence" value="ECO:0007669"/>
    <property type="project" value="UniProtKB-UniRule"/>
</dbReference>
<keyword evidence="7" id="KW-0256">Endoplasmic reticulum</keyword>
<evidence type="ECO:0000256" key="6">
    <source>
        <dbReference type="ARBA" id="ARBA00022741"/>
    </source>
</evidence>
<dbReference type="InterPro" id="IPR036412">
    <property type="entry name" value="HAD-like_sf"/>
</dbReference>
<dbReference type="GO" id="GO:0005886">
    <property type="term" value="C:plasma membrane"/>
    <property type="evidence" value="ECO:0007669"/>
    <property type="project" value="TreeGrafter"/>
</dbReference>
<evidence type="ECO:0000313" key="23">
    <source>
        <dbReference type="Proteomes" id="UP000694523"/>
    </source>
</evidence>
<comment type="catalytic activity">
    <reaction evidence="13 18">
        <text>ATP + H2O + phospholipidSide 1 = ADP + phosphate + phospholipidSide 2.</text>
        <dbReference type="EC" id="7.6.2.1"/>
    </reaction>
</comment>
<evidence type="ECO:0000256" key="4">
    <source>
        <dbReference type="ARBA" id="ARBA00022692"/>
    </source>
</evidence>
<organism evidence="22 23">
    <name type="scientific">Neogobius melanostomus</name>
    <name type="common">round goby</name>
    <dbReference type="NCBI Taxonomy" id="47308"/>
    <lineage>
        <taxon>Eukaryota</taxon>
        <taxon>Metazoa</taxon>
        <taxon>Chordata</taxon>
        <taxon>Craniata</taxon>
        <taxon>Vertebrata</taxon>
        <taxon>Euteleostomi</taxon>
        <taxon>Actinopterygii</taxon>
        <taxon>Neopterygii</taxon>
        <taxon>Teleostei</taxon>
        <taxon>Neoteleostei</taxon>
        <taxon>Acanthomorphata</taxon>
        <taxon>Gobiaria</taxon>
        <taxon>Gobiiformes</taxon>
        <taxon>Gobioidei</taxon>
        <taxon>Gobiidae</taxon>
        <taxon>Benthophilinae</taxon>
        <taxon>Neogobiini</taxon>
        <taxon>Neogobius</taxon>
    </lineage>
</organism>
<feature type="binding site" evidence="17">
    <location>
        <position position="426"/>
    </location>
    <ligand>
        <name>Mg(2+)</name>
        <dbReference type="ChEBI" id="CHEBI:18420"/>
    </ligand>
</feature>
<dbReference type="SUPFAM" id="SSF81653">
    <property type="entry name" value="Calcium ATPase, transduction domain A"/>
    <property type="match status" value="1"/>
</dbReference>
<feature type="binding site" evidence="16">
    <location>
        <position position="735"/>
    </location>
    <ligand>
        <name>ATP</name>
        <dbReference type="ChEBI" id="CHEBI:30616"/>
    </ligand>
</feature>
<comment type="similarity">
    <text evidence="3 18">Belongs to the cation transport ATPase (P-type) (TC 3.A.3) family. Type IV subfamily.</text>
</comment>
<evidence type="ECO:0000256" key="7">
    <source>
        <dbReference type="ARBA" id="ARBA00022824"/>
    </source>
</evidence>
<dbReference type="Proteomes" id="UP000694523">
    <property type="component" value="Unplaced"/>
</dbReference>
<dbReference type="FunFam" id="2.70.150.10:FF:000022">
    <property type="entry name" value="Phospholipid-transporting ATPase"/>
    <property type="match status" value="1"/>
</dbReference>
<feature type="transmembrane region" description="Helical" evidence="18">
    <location>
        <begin position="1175"/>
        <end position="1195"/>
    </location>
</feature>
<dbReference type="InterPro" id="IPR023299">
    <property type="entry name" value="ATPase_P-typ_cyto_dom_N"/>
</dbReference>
<keyword evidence="8 16" id="KW-0067">ATP-binding</keyword>
<feature type="domain" description="P-type ATPase N-terminal" evidence="20">
    <location>
        <begin position="53"/>
        <end position="108"/>
    </location>
</feature>
<dbReference type="InterPro" id="IPR044492">
    <property type="entry name" value="P_typ_ATPase_HD_dom"/>
</dbReference>
<feature type="active site" description="4-aspartylphosphate intermediate" evidence="15">
    <location>
        <position position="426"/>
    </location>
</feature>
<feature type="binding site" evidence="16">
    <location>
        <position position="776"/>
    </location>
    <ligand>
        <name>ATP</name>
        <dbReference type="ChEBI" id="CHEBI:30616"/>
    </ligand>
</feature>
<dbReference type="Gene3D" id="3.40.50.1000">
    <property type="entry name" value="HAD superfamily/HAD-like"/>
    <property type="match status" value="1"/>
</dbReference>
<feature type="binding site" evidence="16">
    <location>
        <position position="857"/>
    </location>
    <ligand>
        <name>ATP</name>
        <dbReference type="ChEBI" id="CHEBI:30616"/>
    </ligand>
</feature>
<dbReference type="Pfam" id="PF16212">
    <property type="entry name" value="PhoLip_ATPase_C"/>
    <property type="match status" value="1"/>
</dbReference>
<feature type="binding site" evidence="16">
    <location>
        <position position="669"/>
    </location>
    <ligand>
        <name>ATP</name>
        <dbReference type="ChEBI" id="CHEBI:30616"/>
    </ligand>
</feature>
<feature type="binding site" evidence="16">
    <location>
        <position position="978"/>
    </location>
    <ligand>
        <name>ATP</name>
        <dbReference type="ChEBI" id="CHEBI:30616"/>
    </ligand>
</feature>
<comment type="subcellular location">
    <subcellularLocation>
        <location evidence="2">Endoplasmic reticulum membrane</location>
        <topology evidence="2">Multi-pass membrane protein</topology>
    </subcellularLocation>
    <subcellularLocation>
        <location evidence="18">Membrane</location>
        <topology evidence="18">Multi-pass membrane protein</topology>
    </subcellularLocation>
</comment>
<feature type="compositionally biased region" description="Low complexity" evidence="19">
    <location>
        <begin position="622"/>
        <end position="645"/>
    </location>
</feature>
<evidence type="ECO:0000256" key="8">
    <source>
        <dbReference type="ARBA" id="ARBA00022840"/>
    </source>
</evidence>
<feature type="binding site" evidence="16">
    <location>
        <position position="949"/>
    </location>
    <ligand>
        <name>ATP</name>
        <dbReference type="ChEBI" id="CHEBI:30616"/>
    </ligand>
</feature>
<dbReference type="InterPro" id="IPR023214">
    <property type="entry name" value="HAD_sf"/>
</dbReference>
<evidence type="ECO:0000256" key="9">
    <source>
        <dbReference type="ARBA" id="ARBA00022842"/>
    </source>
</evidence>
<feature type="binding site" evidence="16">
    <location>
        <position position="427"/>
    </location>
    <ligand>
        <name>ATP</name>
        <dbReference type="ChEBI" id="CHEBI:30616"/>
    </ligand>
</feature>
<dbReference type="InterPro" id="IPR023298">
    <property type="entry name" value="ATPase_P-typ_TM_dom_sf"/>
</dbReference>
<dbReference type="Pfam" id="PF16209">
    <property type="entry name" value="PhoLip_ATPase_N"/>
    <property type="match status" value="1"/>
</dbReference>
<dbReference type="PROSITE" id="PS00154">
    <property type="entry name" value="ATPASE_E1_E2"/>
    <property type="match status" value="1"/>
</dbReference>
<evidence type="ECO:0000256" key="18">
    <source>
        <dbReference type="RuleBase" id="RU362033"/>
    </source>
</evidence>
<feature type="transmembrane region" description="Helical" evidence="18">
    <location>
        <begin position="354"/>
        <end position="378"/>
    </location>
</feature>
<dbReference type="Gene3D" id="3.40.1110.10">
    <property type="entry name" value="Calcium-transporting ATPase, cytoplasmic domain N"/>
    <property type="match status" value="1"/>
</dbReference>
<dbReference type="PANTHER" id="PTHR24092">
    <property type="entry name" value="PROBABLE PHOSPHOLIPID-TRANSPORTING ATPASE"/>
    <property type="match status" value="1"/>
</dbReference>
<keyword evidence="4 18" id="KW-0812">Transmembrane</keyword>
<evidence type="ECO:0000313" key="22">
    <source>
        <dbReference type="Ensembl" id="ENSNMLP00000019317.1"/>
    </source>
</evidence>
<dbReference type="InterPro" id="IPR006539">
    <property type="entry name" value="P-type_ATPase_IV"/>
</dbReference>
<dbReference type="InterPro" id="IPR032631">
    <property type="entry name" value="P-type_ATPase_N"/>
</dbReference>
<dbReference type="NCBIfam" id="TIGR01652">
    <property type="entry name" value="ATPase-Plipid"/>
    <property type="match status" value="2"/>
</dbReference>
<feature type="domain" description="P-type ATPase C-terminal" evidence="21">
    <location>
        <begin position="1001"/>
        <end position="1240"/>
    </location>
</feature>
<dbReference type="FunFam" id="3.40.1110.10:FF:000009">
    <property type="entry name" value="Phospholipid-transporting ATPase"/>
    <property type="match status" value="1"/>
</dbReference>
<feature type="transmembrane region" description="Helical" evidence="18">
    <location>
        <begin position="1033"/>
        <end position="1053"/>
    </location>
</feature>
<dbReference type="SFLD" id="SFLDG00002">
    <property type="entry name" value="C1.7:_P-type_atpase_like"/>
    <property type="match status" value="1"/>
</dbReference>
<feature type="binding site" evidence="16">
    <location>
        <position position="856"/>
    </location>
    <ligand>
        <name>ATP</name>
        <dbReference type="ChEBI" id="CHEBI:30616"/>
    </ligand>
</feature>
<comment type="catalytic activity">
    <reaction evidence="14">
        <text>a beta-D-glucosyl-(1&lt;-&gt;1')-N-acylsphing-4-enine(out) + ATP + H2O = a beta-D-glucosyl-(1&lt;-&gt;1')-N-acylsphing-4-enine(in) + ADP + phosphate + H(+)</text>
        <dbReference type="Rhea" id="RHEA:66036"/>
        <dbReference type="ChEBI" id="CHEBI:15377"/>
        <dbReference type="ChEBI" id="CHEBI:15378"/>
        <dbReference type="ChEBI" id="CHEBI:22801"/>
        <dbReference type="ChEBI" id="CHEBI:30616"/>
        <dbReference type="ChEBI" id="CHEBI:43474"/>
        <dbReference type="ChEBI" id="CHEBI:456216"/>
    </reaction>
    <physiologicalReaction direction="left-to-right" evidence="14">
        <dbReference type="Rhea" id="RHEA:66037"/>
    </physiologicalReaction>
</comment>
<accession>A0A8C6TFG8</accession>
<dbReference type="Pfam" id="PF13246">
    <property type="entry name" value="Cation_ATPase"/>
    <property type="match status" value="1"/>
</dbReference>
<keyword evidence="12 18" id="KW-0472">Membrane</keyword>
<dbReference type="GO" id="GO:0000287">
    <property type="term" value="F:magnesium ion binding"/>
    <property type="evidence" value="ECO:0007669"/>
    <property type="project" value="UniProtKB-UniRule"/>
</dbReference>
<evidence type="ECO:0000259" key="20">
    <source>
        <dbReference type="Pfam" id="PF16209"/>
    </source>
</evidence>
<dbReference type="FunFam" id="3.40.1110.10:FF:000109">
    <property type="entry name" value="Phospholipid-transporting ATPase"/>
    <property type="match status" value="1"/>
</dbReference>
<dbReference type="SFLD" id="SFLDS00003">
    <property type="entry name" value="Haloacid_Dehalogenase"/>
    <property type="match status" value="1"/>
</dbReference>
<name>A0A8C6TFG8_9GOBI</name>
<feature type="binding site" evidence="16">
    <location>
        <position position="858"/>
    </location>
    <ligand>
        <name>ATP</name>
        <dbReference type="ChEBI" id="CHEBI:30616"/>
    </ligand>
</feature>
<dbReference type="SUPFAM" id="SSF81660">
    <property type="entry name" value="Metal cation-transporting ATPase, ATP-binding domain N"/>
    <property type="match status" value="1"/>
</dbReference>
<evidence type="ECO:0000256" key="17">
    <source>
        <dbReference type="PIRSR" id="PIRSR606539-3"/>
    </source>
</evidence>
<feature type="region of interest" description="Disordered" evidence="19">
    <location>
        <begin position="622"/>
        <end position="663"/>
    </location>
</feature>
<sequence length="1289" mass="146528">MARERGEEEDTGGTGGKSAPKVKQRQRKKKTKESKTRTVHANILYDSAKGEESPNRHYANNKIKTTKYTLLSFLPKNLFEQFHRFANVYFVFIALLNFVPVVNAFQPELALAPVVFILSVTAIKDLWEDYRRHRSDKEINHMDCLVYSRAERRYVEIYWKELRVGDFVRLRCNEILPADVLLLSSSDPDRLCHIETATLDGETNLKQRQVVRSFYDLDCDFNPLKYTSVIECEKPNNDLNRFRGYIIHRNGRRDALYKDNLLLRGCTIRNTEEAVGIVIYAGHETKAMLNNNGPRYKRSKLERQMNVDVFWCVIILLIMCLFTAVGHGLWMFQYGDKRPVFDVLSPEGTDLSPIMSAIYLFLTMIIVFQVLIPISLFVSIEIVKICQVYFIHNDLELYEEETDSHLQCRALNITEDLGQMQYIFSDKTGTLTENKMVFRRCTVAGVEYSHDANARRLAMYQEVDSEEEECVSHGGTLPRRDSVTSHTSARVVLRSQSTKSHRRTGSRAEAKRASILSKHTDITPDPQLLDKVNECSSKMDFMRFHSQSLSTLSSDLCDIIDFFVALTICNTVVVSSPNQPRQKVTLDKAGMVSFLHRVINIFELKSPVKTIEDFIKRFTPSRLTSSNNSSSSSLNRSNNRGCSSLISSPSADSTLTKLDEEKTAESPDEAALVYAARAYKCSLVGRLPDQVTVELPHLGKLSFELLHTLGFDSTRKRMSVVVRHPLTDQITVYTKGADSVIMDIIRPPDTGTRKRQKKIICRTQNYLNQYAADGLRTLCIAKKVLSKEEYACWLQRHLQAETAIQGREELLFESALRLETNLHLLGATGIEDRLQDGVPETIASLRKAGLQIWVLTGDKQETAVNIAYACKLLHYIQAKFLCSSSDQAAKMYLTNNINNMAAADLYPSLPVHRLGLVIDGRTLAYALDRSLEDKFLAVARSCRSVLCCRSTPLQKSMVVKLVRNKLKVMTLAIGDGANDVSMIQVADVGVGISGQEGMQAVMASDFALPRFSYLQKLLLVHGHWCYSRLANMILYFFYKNAMFVALIFWYQFYCGFSGSAMIDQWYLIFFNLMFSAFPQLITGTLDKDVSAETLQHLPQLYRSGQNSEEYKPYMFWMNMIDAFYQSLVCFFIPYFAYADSGVDLFTWGTPITTIALFTILLHLGVETKTWTWMNWLSICFSVALFFTVALCYNASCPTCYSPSNPYWTIQRLLQDPLFYFLCIITPCSALLPRSITNVVHSLSIARVNHFIDFIVVSKEHPQPEPGHHGVAAQPATSFPVHQQAPPKRQ</sequence>
<keyword evidence="10 18" id="KW-1278">Translocase</keyword>
<feature type="region of interest" description="Disordered" evidence="19">
    <location>
        <begin position="1"/>
        <end position="37"/>
    </location>
</feature>
<dbReference type="SUPFAM" id="SSF81665">
    <property type="entry name" value="Calcium ATPase, transmembrane domain M"/>
    <property type="match status" value="1"/>
</dbReference>
<feature type="transmembrane region" description="Helical" evidence="18">
    <location>
        <begin position="1144"/>
        <end position="1163"/>
    </location>
</feature>
<dbReference type="SFLD" id="SFLDF00027">
    <property type="entry name" value="p-type_atpase"/>
    <property type="match status" value="1"/>
</dbReference>
<feature type="compositionally biased region" description="Polar residues" evidence="19">
    <location>
        <begin position="646"/>
        <end position="656"/>
    </location>
</feature>
<feature type="binding site" evidence="16">
    <location>
        <position position="428"/>
    </location>
    <ligand>
        <name>ATP</name>
        <dbReference type="ChEBI" id="CHEBI:30616"/>
    </ligand>
</feature>
<proteinExistence type="inferred from homology"/>